<accession>A0ABR1BZQ8</accession>
<evidence type="ECO:0000313" key="2">
    <source>
        <dbReference type="EMBL" id="KAK6731811.1"/>
    </source>
</evidence>
<gene>
    <name evidence="2" type="primary">Necator_chrI.g4086</name>
    <name evidence="2" type="ORF">RB195_007957</name>
</gene>
<evidence type="ECO:0000313" key="3">
    <source>
        <dbReference type="Proteomes" id="UP001303046"/>
    </source>
</evidence>
<keyword evidence="1" id="KW-0472">Membrane</keyword>
<reference evidence="2 3" key="1">
    <citation type="submission" date="2023-08" db="EMBL/GenBank/DDBJ databases">
        <title>A Necator americanus chromosomal reference genome.</title>
        <authorList>
            <person name="Ilik V."/>
            <person name="Petrzelkova K.J."/>
            <person name="Pardy F."/>
            <person name="Fuh T."/>
            <person name="Niatou-Singa F.S."/>
            <person name="Gouil Q."/>
            <person name="Baker L."/>
            <person name="Ritchie M.E."/>
            <person name="Jex A.R."/>
            <person name="Gazzola D."/>
            <person name="Li H."/>
            <person name="Toshio Fujiwara R."/>
            <person name="Zhan B."/>
            <person name="Aroian R.V."/>
            <person name="Pafco B."/>
            <person name="Schwarz E.M."/>
        </authorList>
    </citation>
    <scope>NUCLEOTIDE SEQUENCE [LARGE SCALE GENOMIC DNA]</scope>
    <source>
        <strain evidence="2 3">Aroian</strain>
        <tissue evidence="2">Whole animal</tissue>
    </source>
</reference>
<organism evidence="2 3">
    <name type="scientific">Necator americanus</name>
    <name type="common">Human hookworm</name>
    <dbReference type="NCBI Taxonomy" id="51031"/>
    <lineage>
        <taxon>Eukaryota</taxon>
        <taxon>Metazoa</taxon>
        <taxon>Ecdysozoa</taxon>
        <taxon>Nematoda</taxon>
        <taxon>Chromadorea</taxon>
        <taxon>Rhabditida</taxon>
        <taxon>Rhabditina</taxon>
        <taxon>Rhabditomorpha</taxon>
        <taxon>Strongyloidea</taxon>
        <taxon>Ancylostomatidae</taxon>
        <taxon>Bunostominae</taxon>
        <taxon>Necator</taxon>
    </lineage>
</organism>
<keyword evidence="1" id="KW-1133">Transmembrane helix</keyword>
<protein>
    <submittedName>
        <fullName evidence="2">Uncharacterized protein</fullName>
    </submittedName>
</protein>
<proteinExistence type="predicted"/>
<feature type="transmembrane region" description="Helical" evidence="1">
    <location>
        <begin position="38"/>
        <end position="61"/>
    </location>
</feature>
<dbReference type="Proteomes" id="UP001303046">
    <property type="component" value="Unassembled WGS sequence"/>
</dbReference>
<keyword evidence="3" id="KW-1185">Reference proteome</keyword>
<comment type="caution">
    <text evidence="2">The sequence shown here is derived from an EMBL/GenBank/DDBJ whole genome shotgun (WGS) entry which is preliminary data.</text>
</comment>
<keyword evidence="1" id="KW-0812">Transmembrane</keyword>
<dbReference type="EMBL" id="JAVFWL010000001">
    <property type="protein sequence ID" value="KAK6731811.1"/>
    <property type="molecule type" value="Genomic_DNA"/>
</dbReference>
<evidence type="ECO:0000256" key="1">
    <source>
        <dbReference type="SAM" id="Phobius"/>
    </source>
</evidence>
<sequence length="105" mass="12138">MLRAIISTKFVEEATLVSLMWCFPGAEKGKKESGIKPYWFLVFELVYIIIFIIISVAVHLFGFLKTDEDAVTVHHKIHKEVIAQQEQKFMKQKRENFISPGKSPL</sequence>
<name>A0ABR1BZQ8_NECAM</name>